<name>A0A087BEM7_9BIFI</name>
<proteinExistence type="predicted"/>
<dbReference type="AlphaFoldDB" id="A0A087BEM7"/>
<dbReference type="InterPro" id="IPR005135">
    <property type="entry name" value="Endo/exonuclease/phosphatase"/>
</dbReference>
<feature type="transmembrane region" description="Helical" evidence="1">
    <location>
        <begin position="39"/>
        <end position="58"/>
    </location>
</feature>
<reference evidence="3 4" key="1">
    <citation type="submission" date="2014-03" db="EMBL/GenBank/DDBJ databases">
        <title>Genomics of Bifidobacteria.</title>
        <authorList>
            <person name="Ventura M."/>
            <person name="Milani C."/>
            <person name="Lugli G.A."/>
        </authorList>
    </citation>
    <scope>NUCLEOTIDE SEQUENCE [LARGE SCALE GENOMIC DNA]</scope>
    <source>
        <strain evidence="3 4">LMG 11591</strain>
    </source>
</reference>
<dbReference type="STRING" id="1692.BMAGN_1184"/>
<dbReference type="Gene3D" id="3.60.10.10">
    <property type="entry name" value="Endonuclease/exonuclease/phosphatase"/>
    <property type="match status" value="1"/>
</dbReference>
<dbReference type="GO" id="GO:0004519">
    <property type="term" value="F:endonuclease activity"/>
    <property type="evidence" value="ECO:0007669"/>
    <property type="project" value="UniProtKB-KW"/>
</dbReference>
<dbReference type="Pfam" id="PF03372">
    <property type="entry name" value="Exo_endo_phos"/>
    <property type="match status" value="1"/>
</dbReference>
<keyword evidence="3" id="KW-0378">Hydrolase</keyword>
<keyword evidence="4" id="KW-1185">Reference proteome</keyword>
<sequence length="338" mass="36773">MRTKHPFLGFVARSLTCIAVVICLLRLTPAVYQQLPLVSNLLAFTPWVVLMAAIALVLALISRRWFTAILAVICIGAQLYWQAPFYRGGDHLDESVAQAARSGTAPVGGSVLRVMTCNVYEGHANAAQIVQTVREQHVQVLAMQEITKSFVARLDQAGIASVLPYDLTVSIAHGGTGNGLWSAIPLTQERNAEIDSVASNMPAATLWLDGGSVPLRFVSVHTTSPRPGQWDRWYKSIEQIGDQITRSATNADYVLMGDFNASYDHAPLRDVLGDRFKDATQAAGEGLKFSWPADKWPIPAFSGIDHILVEHNVTVGDVQTVHIQGSDHRALLATLQVA</sequence>
<keyword evidence="1" id="KW-0472">Membrane</keyword>
<feature type="transmembrane region" description="Helical" evidence="1">
    <location>
        <begin position="65"/>
        <end position="81"/>
    </location>
</feature>
<dbReference type="Proteomes" id="UP000029052">
    <property type="component" value="Unassembled WGS sequence"/>
</dbReference>
<dbReference type="RefSeq" id="WP_022859881.1">
    <property type="nucleotide sequence ID" value="NZ_JGZB01000001.1"/>
</dbReference>
<keyword evidence="3" id="KW-0255">Endonuclease</keyword>
<feature type="domain" description="Endonuclease/exonuclease/phosphatase" evidence="2">
    <location>
        <begin position="115"/>
        <end position="328"/>
    </location>
</feature>
<gene>
    <name evidence="3" type="ORF">BMAGN_1184</name>
</gene>
<evidence type="ECO:0000256" key="1">
    <source>
        <dbReference type="SAM" id="Phobius"/>
    </source>
</evidence>
<dbReference type="InterPro" id="IPR036691">
    <property type="entry name" value="Endo/exonu/phosph_ase_sf"/>
</dbReference>
<keyword evidence="3" id="KW-0540">Nuclease</keyword>
<dbReference type="EMBL" id="JGZB01000001">
    <property type="protein sequence ID" value="KFI69477.1"/>
    <property type="molecule type" value="Genomic_DNA"/>
</dbReference>
<protein>
    <submittedName>
        <fullName evidence="3">Endonuclease/Exonuclease/phosphatase family protein</fullName>
    </submittedName>
</protein>
<evidence type="ECO:0000313" key="4">
    <source>
        <dbReference type="Proteomes" id="UP000029052"/>
    </source>
</evidence>
<organism evidence="3 4">
    <name type="scientific">Bifidobacterium magnum</name>
    <dbReference type="NCBI Taxonomy" id="1692"/>
    <lineage>
        <taxon>Bacteria</taxon>
        <taxon>Bacillati</taxon>
        <taxon>Actinomycetota</taxon>
        <taxon>Actinomycetes</taxon>
        <taxon>Bifidobacteriales</taxon>
        <taxon>Bifidobacteriaceae</taxon>
        <taxon>Bifidobacterium</taxon>
    </lineage>
</organism>
<feature type="transmembrane region" description="Helical" evidence="1">
    <location>
        <begin position="7"/>
        <end position="27"/>
    </location>
</feature>
<evidence type="ECO:0000313" key="3">
    <source>
        <dbReference type="EMBL" id="KFI69477.1"/>
    </source>
</evidence>
<keyword evidence="1" id="KW-0812">Transmembrane</keyword>
<evidence type="ECO:0000259" key="2">
    <source>
        <dbReference type="Pfam" id="PF03372"/>
    </source>
</evidence>
<dbReference type="GO" id="GO:0004527">
    <property type="term" value="F:exonuclease activity"/>
    <property type="evidence" value="ECO:0007669"/>
    <property type="project" value="UniProtKB-KW"/>
</dbReference>
<dbReference type="SUPFAM" id="SSF56219">
    <property type="entry name" value="DNase I-like"/>
    <property type="match status" value="1"/>
</dbReference>
<comment type="caution">
    <text evidence="3">The sequence shown here is derived from an EMBL/GenBank/DDBJ whole genome shotgun (WGS) entry which is preliminary data.</text>
</comment>
<accession>A0A087BEM7</accession>
<dbReference type="eggNOG" id="COG3568">
    <property type="taxonomic scope" value="Bacteria"/>
</dbReference>
<keyword evidence="3" id="KW-0269">Exonuclease</keyword>
<keyword evidence="1" id="KW-1133">Transmembrane helix</keyword>